<dbReference type="InterPro" id="IPR006016">
    <property type="entry name" value="UspA"/>
</dbReference>
<dbReference type="EMBL" id="PSZD01000002">
    <property type="protein sequence ID" value="PPJ31978.1"/>
    <property type="molecule type" value="Genomic_DNA"/>
</dbReference>
<dbReference type="RefSeq" id="WP_030516380.1">
    <property type="nucleotide sequence ID" value="NZ_JADLQW010000020.1"/>
</dbReference>
<keyword evidence="2" id="KW-0547">Nucleotide-binding</keyword>
<feature type="domain" description="UspA" evidence="4">
    <location>
        <begin position="16"/>
        <end position="154"/>
    </location>
</feature>
<dbReference type="InterPro" id="IPR014729">
    <property type="entry name" value="Rossmann-like_a/b/a_fold"/>
</dbReference>
<organism evidence="5 7">
    <name type="scientific">Nocardia nova</name>
    <dbReference type="NCBI Taxonomy" id="37330"/>
    <lineage>
        <taxon>Bacteria</taxon>
        <taxon>Bacillati</taxon>
        <taxon>Actinomycetota</taxon>
        <taxon>Actinomycetes</taxon>
        <taxon>Mycobacteriales</taxon>
        <taxon>Nocardiaceae</taxon>
        <taxon>Nocardia</taxon>
    </lineage>
</organism>
<dbReference type="PRINTS" id="PR01438">
    <property type="entry name" value="UNVRSLSTRESS"/>
</dbReference>
<reference evidence="7 8" key="1">
    <citation type="submission" date="2018-02" db="EMBL/GenBank/DDBJ databases">
        <title>8 Nocardia nova and 1 Nocardia cyriacigeorgica strain used for evolution to TMP-SMX.</title>
        <authorList>
            <person name="Mehta H."/>
            <person name="Weng J."/>
            <person name="Shamoo Y."/>
        </authorList>
    </citation>
    <scope>NUCLEOTIDE SEQUENCE [LARGE SCALE GENOMIC DNA]</scope>
    <source>
        <strain evidence="6 8">ATCC 33727</strain>
        <strain evidence="5 7">BAA2227</strain>
    </source>
</reference>
<evidence type="ECO:0000256" key="1">
    <source>
        <dbReference type="ARBA" id="ARBA00008791"/>
    </source>
</evidence>
<dbReference type="GO" id="GO:0005524">
    <property type="term" value="F:ATP binding"/>
    <property type="evidence" value="ECO:0007669"/>
    <property type="project" value="UniProtKB-KW"/>
</dbReference>
<evidence type="ECO:0000256" key="3">
    <source>
        <dbReference type="ARBA" id="ARBA00022840"/>
    </source>
</evidence>
<dbReference type="PANTHER" id="PTHR46268">
    <property type="entry name" value="STRESS RESPONSE PROTEIN NHAX"/>
    <property type="match status" value="1"/>
</dbReference>
<evidence type="ECO:0000313" key="5">
    <source>
        <dbReference type="EMBL" id="PPJ31978.1"/>
    </source>
</evidence>
<evidence type="ECO:0000313" key="6">
    <source>
        <dbReference type="EMBL" id="PSR64865.1"/>
    </source>
</evidence>
<comment type="similarity">
    <text evidence="1">Belongs to the universal stress protein A family.</text>
</comment>
<dbReference type="Proteomes" id="UP000241647">
    <property type="component" value="Unassembled WGS sequence"/>
</dbReference>
<evidence type="ECO:0000256" key="2">
    <source>
        <dbReference type="ARBA" id="ARBA00022741"/>
    </source>
</evidence>
<accession>A0A2S6AD13</accession>
<dbReference type="PANTHER" id="PTHR46268:SF27">
    <property type="entry name" value="UNIVERSAL STRESS PROTEIN RV2623"/>
    <property type="match status" value="1"/>
</dbReference>
<evidence type="ECO:0000313" key="7">
    <source>
        <dbReference type="Proteomes" id="UP000238356"/>
    </source>
</evidence>
<dbReference type="EMBL" id="PYHS01000003">
    <property type="protein sequence ID" value="PSR64865.1"/>
    <property type="molecule type" value="Genomic_DNA"/>
</dbReference>
<keyword evidence="3" id="KW-0067">ATP-binding</keyword>
<protein>
    <submittedName>
        <fullName evidence="5">Universal stress protein</fullName>
    </submittedName>
</protein>
<comment type="caution">
    <text evidence="5">The sequence shown here is derived from an EMBL/GenBank/DDBJ whole genome shotgun (WGS) entry which is preliminary data.</text>
</comment>
<keyword evidence="7" id="KW-1185">Reference proteome</keyword>
<dbReference type="InterPro" id="IPR006015">
    <property type="entry name" value="Universal_stress_UspA"/>
</dbReference>
<feature type="domain" description="UspA" evidence="4">
    <location>
        <begin position="168"/>
        <end position="305"/>
    </location>
</feature>
<dbReference type="AlphaFoldDB" id="A0A2S6AD13"/>
<dbReference type="Gene3D" id="3.40.50.620">
    <property type="entry name" value="HUPs"/>
    <property type="match status" value="2"/>
</dbReference>
<dbReference type="Proteomes" id="UP000238356">
    <property type="component" value="Unassembled WGS sequence"/>
</dbReference>
<dbReference type="Pfam" id="PF00582">
    <property type="entry name" value="Usp"/>
    <property type="match status" value="2"/>
</dbReference>
<dbReference type="SUPFAM" id="SSF52402">
    <property type="entry name" value="Adenine nucleotide alpha hydrolases-like"/>
    <property type="match status" value="2"/>
</dbReference>
<proteinExistence type="inferred from homology"/>
<evidence type="ECO:0000313" key="8">
    <source>
        <dbReference type="Proteomes" id="UP000241647"/>
    </source>
</evidence>
<name>A0A2S6AD13_9NOCA</name>
<gene>
    <name evidence="5" type="ORF">C5F51_03750</name>
    <name evidence="6" type="ORF">C8259_07735</name>
</gene>
<sequence length="316" mass="33746">MSSQYADDAHHLVSAPIVVGVDGSAGARTALLWAAEVARDRGRDLRIAYGLDLPSASRVFNNYDISEPAVLERLRAHGAALVAREALAVRDTLPEVQVSTEVSSEHPARMLLRHSATGYLVALGAQGAGGFGTHIGSILLSVTSHAEGPVVVVRTESEQQSRPRETGPVVVGVDGSPLSEGAVAAAFEEAAERGAELVAVHAWSDLTFGSFVGDPYTWFPMSDIEVNEEAILAERLAGWQEKYPDVSVRRHISMAEPAAHLQRWSESAQLIVVGSHGRGSFRGLLLGSVSNSLVQHAKCPVMVVRSPEEKQAHDKD</sequence>
<evidence type="ECO:0000259" key="4">
    <source>
        <dbReference type="Pfam" id="PF00582"/>
    </source>
</evidence>